<feature type="transmembrane region" description="Helical" evidence="7">
    <location>
        <begin position="46"/>
        <end position="75"/>
    </location>
</feature>
<dbReference type="PANTHER" id="PTHR33452">
    <property type="entry name" value="OXIDOREDUCTASE CATD-RELATED"/>
    <property type="match status" value="1"/>
</dbReference>
<sequence>MNQSLIKTMQIANTNFALLLLRAGAALMMLTHGVPKLMQFFSGEPIAFASVFGMSTVLSLALAVFAEVICSIFILFGLGTRLSSIPLIITMLIAAFHIHGADPFSSKEKSLLFGLIFIVLLLTGAGKYSIDYLLSEKMKKSQ</sequence>
<evidence type="ECO:0000256" key="4">
    <source>
        <dbReference type="ARBA" id="ARBA00022692"/>
    </source>
</evidence>
<dbReference type="OrthoDB" id="9813193at2"/>
<dbReference type="PANTHER" id="PTHR33452:SF1">
    <property type="entry name" value="INNER MEMBRANE PROTEIN YPHA-RELATED"/>
    <property type="match status" value="1"/>
</dbReference>
<comment type="similarity">
    <text evidence="2">Belongs to the DoxX family.</text>
</comment>
<dbReference type="RefSeq" id="WP_119351165.1">
    <property type="nucleotide sequence ID" value="NZ_QWET01000015.1"/>
</dbReference>
<dbReference type="Proteomes" id="UP000266441">
    <property type="component" value="Unassembled WGS sequence"/>
</dbReference>
<evidence type="ECO:0000256" key="6">
    <source>
        <dbReference type="ARBA" id="ARBA00023136"/>
    </source>
</evidence>
<feature type="transmembrane region" description="Helical" evidence="7">
    <location>
        <begin position="12"/>
        <end position="34"/>
    </location>
</feature>
<evidence type="ECO:0000256" key="3">
    <source>
        <dbReference type="ARBA" id="ARBA00022475"/>
    </source>
</evidence>
<keyword evidence="4 7" id="KW-0812">Transmembrane</keyword>
<comment type="subcellular location">
    <subcellularLocation>
        <location evidence="1">Cell membrane</location>
        <topology evidence="1">Multi-pass membrane protein</topology>
    </subcellularLocation>
</comment>
<dbReference type="GO" id="GO:0005886">
    <property type="term" value="C:plasma membrane"/>
    <property type="evidence" value="ECO:0007669"/>
    <property type="project" value="UniProtKB-SubCell"/>
</dbReference>
<dbReference type="InterPro" id="IPR032808">
    <property type="entry name" value="DoxX"/>
</dbReference>
<gene>
    <name evidence="8" type="ORF">D1164_17380</name>
</gene>
<keyword evidence="9" id="KW-1185">Reference proteome</keyword>
<dbReference type="AlphaFoldDB" id="A0A399D0M0"/>
<dbReference type="InterPro" id="IPR051907">
    <property type="entry name" value="DoxX-like_oxidoreductase"/>
</dbReference>
<evidence type="ECO:0000313" key="9">
    <source>
        <dbReference type="Proteomes" id="UP000266441"/>
    </source>
</evidence>
<dbReference type="EMBL" id="QWET01000015">
    <property type="protein sequence ID" value="RIH63910.1"/>
    <property type="molecule type" value="Genomic_DNA"/>
</dbReference>
<evidence type="ECO:0000256" key="5">
    <source>
        <dbReference type="ARBA" id="ARBA00022989"/>
    </source>
</evidence>
<keyword evidence="6 7" id="KW-0472">Membrane</keyword>
<evidence type="ECO:0000256" key="2">
    <source>
        <dbReference type="ARBA" id="ARBA00006679"/>
    </source>
</evidence>
<dbReference type="Pfam" id="PF07681">
    <property type="entry name" value="DoxX"/>
    <property type="match status" value="1"/>
</dbReference>
<protein>
    <submittedName>
        <fullName evidence="8">DoxX family protein</fullName>
    </submittedName>
</protein>
<keyword evidence="5 7" id="KW-1133">Transmembrane helix</keyword>
<accession>A0A399D0M0</accession>
<keyword evidence="3" id="KW-1003">Cell membrane</keyword>
<feature type="transmembrane region" description="Helical" evidence="7">
    <location>
        <begin position="111"/>
        <end position="130"/>
    </location>
</feature>
<comment type="caution">
    <text evidence="8">The sequence shown here is derived from an EMBL/GenBank/DDBJ whole genome shotgun (WGS) entry which is preliminary data.</text>
</comment>
<feature type="transmembrane region" description="Helical" evidence="7">
    <location>
        <begin position="82"/>
        <end position="99"/>
    </location>
</feature>
<evidence type="ECO:0000256" key="1">
    <source>
        <dbReference type="ARBA" id="ARBA00004651"/>
    </source>
</evidence>
<name>A0A399D0M0_9BACT</name>
<proteinExistence type="inferred from homology"/>
<evidence type="ECO:0000256" key="7">
    <source>
        <dbReference type="SAM" id="Phobius"/>
    </source>
</evidence>
<evidence type="ECO:0000313" key="8">
    <source>
        <dbReference type="EMBL" id="RIH63910.1"/>
    </source>
</evidence>
<reference evidence="8 9" key="1">
    <citation type="journal article" date="2015" name="Int. J. Syst. Evol. Microbiol.">
        <title>Mariniphaga sediminis sp. nov., isolated from coastal sediment.</title>
        <authorList>
            <person name="Wang F.Q."/>
            <person name="Shen Q.Y."/>
            <person name="Chen G.J."/>
            <person name="Du Z.J."/>
        </authorList>
    </citation>
    <scope>NUCLEOTIDE SEQUENCE [LARGE SCALE GENOMIC DNA]</scope>
    <source>
        <strain evidence="8 9">SY21</strain>
    </source>
</reference>
<organism evidence="8 9">
    <name type="scientific">Mariniphaga sediminis</name>
    <dbReference type="NCBI Taxonomy" id="1628158"/>
    <lineage>
        <taxon>Bacteria</taxon>
        <taxon>Pseudomonadati</taxon>
        <taxon>Bacteroidota</taxon>
        <taxon>Bacteroidia</taxon>
        <taxon>Marinilabiliales</taxon>
        <taxon>Prolixibacteraceae</taxon>
        <taxon>Mariniphaga</taxon>
    </lineage>
</organism>